<dbReference type="RefSeq" id="WP_188904444.1">
    <property type="nucleotide sequence ID" value="NZ_BMOM01000018.1"/>
</dbReference>
<organism evidence="2 3">
    <name type="scientific">Deinococcus aerophilus</name>
    <dbReference type="NCBI Taxonomy" id="522488"/>
    <lineage>
        <taxon>Bacteria</taxon>
        <taxon>Thermotogati</taxon>
        <taxon>Deinococcota</taxon>
        <taxon>Deinococci</taxon>
        <taxon>Deinococcales</taxon>
        <taxon>Deinococcaceae</taxon>
        <taxon>Deinococcus</taxon>
    </lineage>
</organism>
<feature type="signal peptide" evidence="1">
    <location>
        <begin position="1"/>
        <end position="22"/>
    </location>
</feature>
<accession>A0ABQ2GV45</accession>
<name>A0ABQ2GV45_9DEIO</name>
<comment type="caution">
    <text evidence="2">The sequence shown here is derived from an EMBL/GenBank/DDBJ whole genome shotgun (WGS) entry which is preliminary data.</text>
</comment>
<keyword evidence="1" id="KW-0732">Signal</keyword>
<keyword evidence="3" id="KW-1185">Reference proteome</keyword>
<dbReference type="EMBL" id="BMOM01000018">
    <property type="protein sequence ID" value="GGM13261.1"/>
    <property type="molecule type" value="Genomic_DNA"/>
</dbReference>
<evidence type="ECO:0000256" key="1">
    <source>
        <dbReference type="SAM" id="SignalP"/>
    </source>
</evidence>
<reference evidence="3" key="1">
    <citation type="journal article" date="2019" name="Int. J. Syst. Evol. Microbiol.">
        <title>The Global Catalogue of Microorganisms (GCM) 10K type strain sequencing project: providing services to taxonomists for standard genome sequencing and annotation.</title>
        <authorList>
            <consortium name="The Broad Institute Genomics Platform"/>
            <consortium name="The Broad Institute Genome Sequencing Center for Infectious Disease"/>
            <person name="Wu L."/>
            <person name="Ma J."/>
        </authorList>
    </citation>
    <scope>NUCLEOTIDE SEQUENCE [LARGE SCALE GENOMIC DNA]</scope>
    <source>
        <strain evidence="3">JCM 15443</strain>
    </source>
</reference>
<proteinExistence type="predicted"/>
<evidence type="ECO:0000313" key="3">
    <source>
        <dbReference type="Proteomes" id="UP000661918"/>
    </source>
</evidence>
<gene>
    <name evidence="2" type="ORF">GCM10010841_22350</name>
</gene>
<evidence type="ECO:0000313" key="2">
    <source>
        <dbReference type="EMBL" id="GGM13261.1"/>
    </source>
</evidence>
<sequence length="138" mass="14968">MKKMLILLLALTTLNGMNSSLADSVPQAVVVANTRDGDALVYEQLYTECAWQGLALPVEVMAALGDPHRLVVKAEDLPSNVKVSLRPGKTEGVVGLKITRTDRMQDVRQMGRLILTNPATGYSYTVQAMVVGLEQAEK</sequence>
<feature type="chain" id="PRO_5045949260" evidence="1">
    <location>
        <begin position="23"/>
        <end position="138"/>
    </location>
</feature>
<dbReference type="Proteomes" id="UP000661918">
    <property type="component" value="Unassembled WGS sequence"/>
</dbReference>
<protein>
    <submittedName>
        <fullName evidence="2">Uncharacterized protein</fullName>
    </submittedName>
</protein>